<dbReference type="EMBL" id="KZ505678">
    <property type="protein sequence ID" value="PKU47424.1"/>
    <property type="molecule type" value="Genomic_DNA"/>
</dbReference>
<dbReference type="Proteomes" id="UP000233556">
    <property type="component" value="Unassembled WGS sequence"/>
</dbReference>
<accession>A0A2I0UN05</accession>
<keyword evidence="2" id="KW-1185">Reference proteome</keyword>
<dbReference type="OrthoDB" id="9395480at2759"/>
<evidence type="ECO:0000313" key="2">
    <source>
        <dbReference type="Proteomes" id="UP000233556"/>
    </source>
</evidence>
<evidence type="ECO:0000313" key="1">
    <source>
        <dbReference type="EMBL" id="PKU47424.1"/>
    </source>
</evidence>
<reference evidence="2" key="1">
    <citation type="submission" date="2017-11" db="EMBL/GenBank/DDBJ databases">
        <authorList>
            <person name="Lima N.C."/>
            <person name="Parody-Merino A.M."/>
            <person name="Battley P.F."/>
            <person name="Fidler A.E."/>
            <person name="Prosdocimi F."/>
        </authorList>
    </citation>
    <scope>NUCLEOTIDE SEQUENCE [LARGE SCALE GENOMIC DNA]</scope>
</reference>
<dbReference type="AlphaFoldDB" id="A0A2I0UN05"/>
<protein>
    <submittedName>
        <fullName evidence="1">Uncharacterized protein</fullName>
    </submittedName>
</protein>
<organism evidence="1 2">
    <name type="scientific">Limosa lapponica baueri</name>
    <dbReference type="NCBI Taxonomy" id="1758121"/>
    <lineage>
        <taxon>Eukaryota</taxon>
        <taxon>Metazoa</taxon>
        <taxon>Chordata</taxon>
        <taxon>Craniata</taxon>
        <taxon>Vertebrata</taxon>
        <taxon>Euteleostomi</taxon>
        <taxon>Archelosauria</taxon>
        <taxon>Archosauria</taxon>
        <taxon>Dinosauria</taxon>
        <taxon>Saurischia</taxon>
        <taxon>Theropoda</taxon>
        <taxon>Coelurosauria</taxon>
        <taxon>Aves</taxon>
        <taxon>Neognathae</taxon>
        <taxon>Neoaves</taxon>
        <taxon>Charadriiformes</taxon>
        <taxon>Scolopacidae</taxon>
        <taxon>Limosa</taxon>
    </lineage>
</organism>
<gene>
    <name evidence="1" type="ORF">llap_2247</name>
</gene>
<name>A0A2I0UN05_LIMLA</name>
<reference evidence="2" key="2">
    <citation type="submission" date="2017-12" db="EMBL/GenBank/DDBJ databases">
        <title>Genome sequence of the Bar-tailed Godwit (Limosa lapponica baueri).</title>
        <authorList>
            <person name="Lima N.C.B."/>
            <person name="Parody-Merino A.M."/>
            <person name="Battley P.F."/>
            <person name="Fidler A.E."/>
            <person name="Prosdocimi F."/>
        </authorList>
    </citation>
    <scope>NUCLEOTIDE SEQUENCE [LARGE SCALE GENOMIC DNA]</scope>
</reference>
<sequence length="121" mass="13400">MVEQIATCSPWRTPHQSRRIPEGGCEKPMLEQDLGRICGPVEREARAGAGLLAGLVPWWGNHAGAVCSWKDCTPWKGPMLQQFVKNCSPWKGLTLEKFMEDCLPWEGPHTGAGEECEEPSP</sequence>
<proteinExistence type="predicted"/>